<dbReference type="PANTHER" id="PTHR42781">
    <property type="entry name" value="SPERMIDINE/PUTRESCINE IMPORT ATP-BINDING PROTEIN POTA"/>
    <property type="match status" value="1"/>
</dbReference>
<comment type="function">
    <text evidence="7">Part of the ABC transporter complex PotABCD involved in spermidine/putrescine import. Responsible for energy coupling to the transport system.</text>
</comment>
<dbReference type="Gene3D" id="3.40.50.300">
    <property type="entry name" value="P-loop containing nucleotide triphosphate hydrolases"/>
    <property type="match status" value="1"/>
</dbReference>
<dbReference type="Pfam" id="PF08402">
    <property type="entry name" value="TOBE_2"/>
    <property type="match status" value="1"/>
</dbReference>
<dbReference type="InterPro" id="IPR003439">
    <property type="entry name" value="ABC_transporter-like_ATP-bd"/>
</dbReference>
<dbReference type="GO" id="GO:0015847">
    <property type="term" value="P:putrescine transport"/>
    <property type="evidence" value="ECO:0007669"/>
    <property type="project" value="UniProtKB-ARBA"/>
</dbReference>
<feature type="coiled-coil region" evidence="8">
    <location>
        <begin position="166"/>
        <end position="193"/>
    </location>
</feature>
<dbReference type="NCBIfam" id="TIGR01187">
    <property type="entry name" value="potA"/>
    <property type="match status" value="1"/>
</dbReference>
<gene>
    <name evidence="7" type="primary">potA</name>
    <name evidence="10" type="ORF">A4S15_10085</name>
</gene>
<keyword evidence="4 7" id="KW-0067">ATP-binding</keyword>
<dbReference type="GO" id="GO:0043190">
    <property type="term" value="C:ATP-binding cassette (ABC) transporter complex"/>
    <property type="evidence" value="ECO:0007669"/>
    <property type="project" value="InterPro"/>
</dbReference>
<evidence type="ECO:0000256" key="5">
    <source>
        <dbReference type="ARBA" id="ARBA00022967"/>
    </source>
</evidence>
<evidence type="ECO:0000256" key="8">
    <source>
        <dbReference type="SAM" id="Coils"/>
    </source>
</evidence>
<dbReference type="InterPro" id="IPR008995">
    <property type="entry name" value="Mo/tungstate-bd_C_term_dom"/>
</dbReference>
<comment type="subunit">
    <text evidence="7">The complex is composed of two ATP-binding proteins (PotA), two transmembrane proteins (PotB and PotC) and a solute-binding protein (PotD).</text>
</comment>
<evidence type="ECO:0000313" key="10">
    <source>
        <dbReference type="EMBL" id="OQW51815.1"/>
    </source>
</evidence>
<evidence type="ECO:0000256" key="2">
    <source>
        <dbReference type="ARBA" id="ARBA00022475"/>
    </source>
</evidence>
<reference evidence="10 11" key="1">
    <citation type="journal article" date="2017" name="Water Res.">
        <title>Comammox in drinking water systems.</title>
        <authorList>
            <person name="Wang Y."/>
            <person name="Ma L."/>
            <person name="Mao Y."/>
            <person name="Jiang X."/>
            <person name="Xia Y."/>
            <person name="Yu K."/>
            <person name="Li B."/>
            <person name="Zhang T."/>
        </authorList>
    </citation>
    <scope>NUCLEOTIDE SEQUENCE [LARGE SCALE GENOMIC DNA]</scope>
    <source>
        <strain evidence="10">SG_bin8</strain>
    </source>
</reference>
<dbReference type="EMBL" id="LWDL01000017">
    <property type="protein sequence ID" value="OQW51815.1"/>
    <property type="molecule type" value="Genomic_DNA"/>
</dbReference>
<dbReference type="SUPFAM" id="SSF52540">
    <property type="entry name" value="P-loop containing nucleoside triphosphate hydrolases"/>
    <property type="match status" value="1"/>
</dbReference>
<keyword evidence="3 7" id="KW-0547">Nucleotide-binding</keyword>
<dbReference type="InterPro" id="IPR005893">
    <property type="entry name" value="PotA-like"/>
</dbReference>
<dbReference type="GO" id="GO:0015417">
    <property type="term" value="F:ABC-type polyamine transporter activity"/>
    <property type="evidence" value="ECO:0007669"/>
    <property type="project" value="UniProtKB-EC"/>
</dbReference>
<evidence type="ECO:0000313" key="11">
    <source>
        <dbReference type="Proteomes" id="UP000192872"/>
    </source>
</evidence>
<dbReference type="InterPro" id="IPR013611">
    <property type="entry name" value="Transp-assoc_OB_typ2"/>
</dbReference>
<comment type="similarity">
    <text evidence="7">Belongs to the ABC transporter superfamily. Spermidine/putrescine importer (TC 3.A.1.11.1) family.</text>
</comment>
<dbReference type="Pfam" id="PF00005">
    <property type="entry name" value="ABC_tran"/>
    <property type="match status" value="1"/>
</dbReference>
<feature type="domain" description="ABC transporter" evidence="9">
    <location>
        <begin position="8"/>
        <end position="238"/>
    </location>
</feature>
<dbReference type="Proteomes" id="UP000192872">
    <property type="component" value="Unassembled WGS sequence"/>
</dbReference>
<dbReference type="GO" id="GO:0016887">
    <property type="term" value="F:ATP hydrolysis activity"/>
    <property type="evidence" value="ECO:0007669"/>
    <property type="project" value="InterPro"/>
</dbReference>
<dbReference type="InterPro" id="IPR017871">
    <property type="entry name" value="ABC_transporter-like_CS"/>
</dbReference>
<organism evidence="10 11">
    <name type="scientific">Candidatus Raskinella chloraquaticus</name>
    <dbReference type="NCBI Taxonomy" id="1951219"/>
    <lineage>
        <taxon>Bacteria</taxon>
        <taxon>Pseudomonadati</taxon>
        <taxon>Pseudomonadota</taxon>
        <taxon>Alphaproteobacteria</taxon>
        <taxon>Hyphomicrobiales</taxon>
        <taxon>Phreatobacteraceae</taxon>
        <taxon>Candidatus Raskinella</taxon>
    </lineage>
</organism>
<dbReference type="SUPFAM" id="SSF50331">
    <property type="entry name" value="MOP-like"/>
    <property type="match status" value="1"/>
</dbReference>
<dbReference type="InterPro" id="IPR003593">
    <property type="entry name" value="AAA+_ATPase"/>
</dbReference>
<dbReference type="GO" id="GO:0005524">
    <property type="term" value="F:ATP binding"/>
    <property type="evidence" value="ECO:0007669"/>
    <property type="project" value="UniProtKB-KW"/>
</dbReference>
<keyword evidence="1 7" id="KW-0813">Transport</keyword>
<accession>A0A1W9HWJ6</accession>
<evidence type="ECO:0000259" key="9">
    <source>
        <dbReference type="PROSITE" id="PS50893"/>
    </source>
</evidence>
<dbReference type="InterPro" id="IPR050093">
    <property type="entry name" value="ABC_SmlMolc_Importer"/>
</dbReference>
<sequence>MTDDRALLELRHLGKSFGTTRALQPVDLAVRRGEFFALLGPSGCGKTTLLRLIAGLESPDTGAVCLDGSDITTWPAHRRPLNLVFQSYALFPHMDVGANIAFGLRQDRVPAAERRRRVADILDLVRMGDVAHRRPQQLSGGQQQRVALARALVKRPAVLLLDEPMAALDRQLREEMQNELKRIQRELKTTFILVTHDQDEAMRLADRIAVMAGGRILQCATPDELYAAPVDGIVAGFFGEANLLPGRIVSTQGAIARLILDDGTPLDVRASAACGTGAAVYAVIRPERILLADAIAPAPRQTIRKGIITARHFLGDTIACDITVAGWGPMKLTRVNSGLTMRSLSVGTTVEIAVDADAIAVVPRDQGRV</sequence>
<dbReference type="PANTHER" id="PTHR42781:SF4">
    <property type="entry name" value="SPERMIDINE_PUTRESCINE IMPORT ATP-BINDING PROTEIN POTA"/>
    <property type="match status" value="1"/>
</dbReference>
<dbReference type="STRING" id="1827387.A4S15_10085"/>
<proteinExistence type="inferred from homology"/>
<dbReference type="FunFam" id="3.40.50.300:FF:000133">
    <property type="entry name" value="Spermidine/putrescine import ATP-binding protein PotA"/>
    <property type="match status" value="1"/>
</dbReference>
<dbReference type="InterPro" id="IPR027417">
    <property type="entry name" value="P-loop_NTPase"/>
</dbReference>
<keyword evidence="2 7" id="KW-1003">Cell membrane</keyword>
<dbReference type="AlphaFoldDB" id="A0A1W9HWJ6"/>
<dbReference type="PROSITE" id="PS50893">
    <property type="entry name" value="ABC_TRANSPORTER_2"/>
    <property type="match status" value="1"/>
</dbReference>
<dbReference type="SMART" id="SM00382">
    <property type="entry name" value="AAA"/>
    <property type="match status" value="1"/>
</dbReference>
<keyword evidence="8" id="KW-0175">Coiled coil</keyword>
<evidence type="ECO:0000256" key="6">
    <source>
        <dbReference type="ARBA" id="ARBA00023136"/>
    </source>
</evidence>
<dbReference type="RefSeq" id="WP_376802183.1">
    <property type="nucleotide sequence ID" value="NZ_DHHT01000002.1"/>
</dbReference>
<comment type="catalytic activity">
    <reaction evidence="7">
        <text>ATP + H2O + polyamine-[polyamine-binding protein]Side 1 = ADP + phosphate + polyamineSide 2 + [polyamine-binding protein]Side 1.</text>
        <dbReference type="EC" id="7.6.2.11"/>
    </reaction>
</comment>
<evidence type="ECO:0000256" key="7">
    <source>
        <dbReference type="RuleBase" id="RU364083"/>
    </source>
</evidence>
<evidence type="ECO:0000256" key="4">
    <source>
        <dbReference type="ARBA" id="ARBA00022840"/>
    </source>
</evidence>
<dbReference type="Gene3D" id="2.40.50.100">
    <property type="match status" value="1"/>
</dbReference>
<keyword evidence="6 7" id="KW-0472">Membrane</keyword>
<evidence type="ECO:0000256" key="3">
    <source>
        <dbReference type="ARBA" id="ARBA00022741"/>
    </source>
</evidence>
<comment type="caution">
    <text evidence="10">The sequence shown here is derived from an EMBL/GenBank/DDBJ whole genome shotgun (WGS) entry which is preliminary data.</text>
</comment>
<dbReference type="PROSITE" id="PS00211">
    <property type="entry name" value="ABC_TRANSPORTER_1"/>
    <property type="match status" value="1"/>
</dbReference>
<evidence type="ECO:0000256" key="1">
    <source>
        <dbReference type="ARBA" id="ARBA00022448"/>
    </source>
</evidence>
<keyword evidence="5 7" id="KW-1278">Translocase</keyword>
<name>A0A1W9HWJ6_9HYPH</name>
<protein>
    <recommendedName>
        <fullName evidence="7">Spermidine/putrescine import ATP-binding protein PotA</fullName>
        <ecNumber evidence="7">7.6.2.11</ecNumber>
    </recommendedName>
</protein>
<dbReference type="EC" id="7.6.2.11" evidence="7"/>